<dbReference type="Proteomes" id="UP000249165">
    <property type="component" value="Unassembled WGS sequence"/>
</dbReference>
<dbReference type="InterPro" id="IPR000073">
    <property type="entry name" value="AB_hydrolase_1"/>
</dbReference>
<evidence type="ECO:0000259" key="2">
    <source>
        <dbReference type="Pfam" id="PF00561"/>
    </source>
</evidence>
<feature type="domain" description="AB hydrolase-1" evidence="2">
    <location>
        <begin position="45"/>
        <end position="187"/>
    </location>
</feature>
<evidence type="ECO:0000256" key="1">
    <source>
        <dbReference type="PIRSR" id="PIRSR000443-1"/>
    </source>
</evidence>
<sequence length="339" mass="37331">MSADLTPFEVFEAGDVALQCGITLRGARLAYATYGTLNAAKDNVIVYPTRYGGSHADNEFLIGDGLALDPEKYFIVVPNMLGNGVSSSPSNTAIPLAGPDFPTVTQYDNVVLQDRLLREVFGIDRVRLVCGWSMGGQQAYTWAALFPDRVAAMACFCGQAITAGHTYVFLEGVKHALITDPAWKQGRYTEQPWRGLTAKGRVWAGWVLSQDWFRAELWRDMGFVSVEDYLKNTWDSMYYGLDANDMLSMIRTWQMCDISANPIYNGDRRAALAAITARSIVLPCRTDLYFPPADNAAEVAQMPDAELRVIDSVWGHYAGGGRNAPDTAVIDTALRDLLA</sequence>
<dbReference type="RefSeq" id="WP_190323928.1">
    <property type="nucleotide sequence ID" value="NZ_LIGK01000014.1"/>
</dbReference>
<dbReference type="EMBL" id="QLMG01000020">
    <property type="protein sequence ID" value="RAK16506.1"/>
    <property type="molecule type" value="Genomic_DNA"/>
</dbReference>
<accession>A0A327Y936</accession>
<dbReference type="SUPFAM" id="SSF53474">
    <property type="entry name" value="alpha/beta-Hydrolases"/>
    <property type="match status" value="1"/>
</dbReference>
<organism evidence="3 4">
    <name type="scientific">Salipiger aestuarii</name>
    <dbReference type="NCBI Taxonomy" id="568098"/>
    <lineage>
        <taxon>Bacteria</taxon>
        <taxon>Pseudomonadati</taxon>
        <taxon>Pseudomonadota</taxon>
        <taxon>Alphaproteobacteria</taxon>
        <taxon>Rhodobacterales</taxon>
        <taxon>Roseobacteraceae</taxon>
        <taxon>Salipiger</taxon>
    </lineage>
</organism>
<dbReference type="InterPro" id="IPR029058">
    <property type="entry name" value="AB_hydrolase_fold"/>
</dbReference>
<comment type="caution">
    <text evidence="3">The sequence shown here is derived from an EMBL/GenBank/DDBJ whole genome shotgun (WGS) entry which is preliminary data.</text>
</comment>
<dbReference type="InterPro" id="IPR008220">
    <property type="entry name" value="HAT_MetX-like"/>
</dbReference>
<dbReference type="NCBIfam" id="NF005757">
    <property type="entry name" value="PRK07581.1"/>
    <property type="match status" value="1"/>
</dbReference>
<name>A0A327Y936_9RHOB</name>
<dbReference type="PIRSF" id="PIRSF000443">
    <property type="entry name" value="Homoser_Ac_trans"/>
    <property type="match status" value="1"/>
</dbReference>
<evidence type="ECO:0000313" key="4">
    <source>
        <dbReference type="Proteomes" id="UP000249165"/>
    </source>
</evidence>
<feature type="active site" evidence="1">
    <location>
        <position position="287"/>
    </location>
</feature>
<keyword evidence="3" id="KW-0808">Transferase</keyword>
<dbReference type="GO" id="GO:0016747">
    <property type="term" value="F:acyltransferase activity, transferring groups other than amino-acyl groups"/>
    <property type="evidence" value="ECO:0007669"/>
    <property type="project" value="InterPro"/>
</dbReference>
<keyword evidence="4" id="KW-1185">Reference proteome</keyword>
<dbReference type="PANTHER" id="PTHR32268">
    <property type="entry name" value="HOMOSERINE O-ACETYLTRANSFERASE"/>
    <property type="match status" value="1"/>
</dbReference>
<dbReference type="AlphaFoldDB" id="A0A327Y936"/>
<dbReference type="PANTHER" id="PTHR32268:SF15">
    <property type="entry name" value="HOMOSERINE ACETYLTRANSFERASE FAMILY PROTEIN (AFU_ORTHOLOGUE AFUA_1G15350)"/>
    <property type="match status" value="1"/>
</dbReference>
<reference evidence="3 4" key="1">
    <citation type="submission" date="2018-06" db="EMBL/GenBank/DDBJ databases">
        <title>Genomic Encyclopedia of Archaeal and Bacterial Type Strains, Phase II (KMG-II): from individual species to whole genera.</title>
        <authorList>
            <person name="Goeker M."/>
        </authorList>
    </citation>
    <scope>NUCLEOTIDE SEQUENCE [LARGE SCALE GENOMIC DNA]</scope>
    <source>
        <strain evidence="3 4">DSM 22011</strain>
    </source>
</reference>
<dbReference type="Gene3D" id="3.40.50.1820">
    <property type="entry name" value="alpha/beta hydrolase"/>
    <property type="match status" value="1"/>
</dbReference>
<protein>
    <submittedName>
        <fullName evidence="3">Homoserine O-acetyltransferase</fullName>
    </submittedName>
</protein>
<feature type="active site" evidence="1">
    <location>
        <position position="316"/>
    </location>
</feature>
<dbReference type="Pfam" id="PF00561">
    <property type="entry name" value="Abhydrolase_1"/>
    <property type="match status" value="1"/>
</dbReference>
<feature type="active site" description="Nucleophile" evidence="1">
    <location>
        <position position="133"/>
    </location>
</feature>
<proteinExistence type="predicted"/>
<evidence type="ECO:0000313" key="3">
    <source>
        <dbReference type="EMBL" id="RAK16506.1"/>
    </source>
</evidence>
<gene>
    <name evidence="3" type="ORF">ATI53_102042</name>
</gene>